<protein>
    <submittedName>
        <fullName evidence="2">Uncharacterized protein</fullName>
    </submittedName>
</protein>
<gene>
    <name evidence="2" type="ORF">EYF80_059787</name>
</gene>
<keyword evidence="3" id="KW-1185">Reference proteome</keyword>
<accession>A0A4Z2ENA9</accession>
<evidence type="ECO:0000256" key="1">
    <source>
        <dbReference type="SAM" id="MobiDB-lite"/>
    </source>
</evidence>
<comment type="caution">
    <text evidence="2">The sequence shown here is derived from an EMBL/GenBank/DDBJ whole genome shotgun (WGS) entry which is preliminary data.</text>
</comment>
<dbReference type="AlphaFoldDB" id="A0A4Z2ENA9"/>
<sequence>MAARLPHFSRDGEENQQSAVPPLPRRNQDGRLLRRPFCLAPMDASSVLSWSVHLPSESPTGDLKNRKTPEMRIGFIVRDV</sequence>
<organism evidence="2 3">
    <name type="scientific">Liparis tanakae</name>
    <name type="common">Tanaka's snailfish</name>
    <dbReference type="NCBI Taxonomy" id="230148"/>
    <lineage>
        <taxon>Eukaryota</taxon>
        <taxon>Metazoa</taxon>
        <taxon>Chordata</taxon>
        <taxon>Craniata</taxon>
        <taxon>Vertebrata</taxon>
        <taxon>Euteleostomi</taxon>
        <taxon>Actinopterygii</taxon>
        <taxon>Neopterygii</taxon>
        <taxon>Teleostei</taxon>
        <taxon>Neoteleostei</taxon>
        <taxon>Acanthomorphata</taxon>
        <taxon>Eupercaria</taxon>
        <taxon>Perciformes</taxon>
        <taxon>Cottioidei</taxon>
        <taxon>Cottales</taxon>
        <taxon>Liparidae</taxon>
        <taxon>Liparis</taxon>
    </lineage>
</organism>
<proteinExistence type="predicted"/>
<dbReference type="EMBL" id="SRLO01004896">
    <property type="protein sequence ID" value="TNN30061.1"/>
    <property type="molecule type" value="Genomic_DNA"/>
</dbReference>
<dbReference type="Proteomes" id="UP000314294">
    <property type="component" value="Unassembled WGS sequence"/>
</dbReference>
<reference evidence="2 3" key="1">
    <citation type="submission" date="2019-03" db="EMBL/GenBank/DDBJ databases">
        <title>First draft genome of Liparis tanakae, snailfish: a comprehensive survey of snailfish specific genes.</title>
        <authorList>
            <person name="Kim W."/>
            <person name="Song I."/>
            <person name="Jeong J.-H."/>
            <person name="Kim D."/>
            <person name="Kim S."/>
            <person name="Ryu S."/>
            <person name="Song J.Y."/>
            <person name="Lee S.K."/>
        </authorList>
    </citation>
    <scope>NUCLEOTIDE SEQUENCE [LARGE SCALE GENOMIC DNA]</scope>
    <source>
        <tissue evidence="2">Muscle</tissue>
    </source>
</reference>
<feature type="region of interest" description="Disordered" evidence="1">
    <location>
        <begin position="1"/>
        <end position="29"/>
    </location>
</feature>
<evidence type="ECO:0000313" key="2">
    <source>
        <dbReference type="EMBL" id="TNN30061.1"/>
    </source>
</evidence>
<name>A0A4Z2ENA9_9TELE</name>
<evidence type="ECO:0000313" key="3">
    <source>
        <dbReference type="Proteomes" id="UP000314294"/>
    </source>
</evidence>